<evidence type="ECO:0000313" key="1">
    <source>
        <dbReference type="EMBL" id="QDA61651.1"/>
    </source>
</evidence>
<dbReference type="Gene3D" id="2.70.98.70">
    <property type="match status" value="1"/>
</dbReference>
<accession>A0A5B8A2M3</accession>
<evidence type="ECO:0000313" key="2">
    <source>
        <dbReference type="Proteomes" id="UP000305398"/>
    </source>
</evidence>
<sequence length="1122" mass="124288">MLKIPGTASFHYPGGPKGWYTQGFRKEHDGTRDYRAFYGLQAEVWVPNEHTLELRVTLATPKAELQQQYLPEAHATVIVPGGSSGWQRVTLPWTLFDVPTAQVAMFKFIQGVRLEGKFTGGETGKVRLRNVRLTRAAQVAIEVPVRGKAVAPGQTARYTVTLVNCTYTPQEVMLTFKRSGFSVMTPTVAPARVRLAPGASAACVVSVAVPQEGVPAGGHERQQLVASANGSVLPNELTFITAREVPHPNILHTAARWDDVRAKVQRYEWARAEQVRYVQAADTWNVPEATLPPHNYAANEKHAFVFPEANFVALPNAVYAWQLTRNKKYAQKVALFLRRLADEKTGYPSTFAGTNNGGPQEGDNFQRVAIAYDAILDAEVLSPTDRQAIERTLRLYMETFEPDLTVGNMGNWSTAQATGALFCALALGDLTAAERYLYGPAGFTDYLSKGVMDDGWWWEVSTGYNLWVAAELTQAALACQPWGIDLINLEVPAEYSAHAIITPWALHPPYGVSFEKWGPQRHTTRSIKKFWDAIPAVADYRGIAFGMNDGHEEKVGGPRLELAYFVYRDPAYASVIKLTGQRDLLYGVPELPAMTPALYTKSGYAENIGYALLRSQTPNRPPREQIQAVLKIGTQGGYHGHFDRVSLDNLTRYGRSFWNPETIWWGYPNFMYKFYVQTSVNHNMVVVDQKQQEAVPSEQLLFHAGQMMQVAAHETNARWSDAPYLGMQYFAGETPADQMRKNRQSLPPVTDRQYGELGPYTDRVLQRRLAIVTDDYVVIADYLKSSQQHTFDNLLHMKGLSSLAAAGKKLLRHDAQYSPDPHSAAQVITDADWYSATAPVVAKFQFDYGPEADNSGTREMLNEPGTLRLNVHSLWPQQQELMVAMPPETHDNQQWVRYQVSGDGRMLASGESGVWILGQKEIDVSVAGLHELTLQVSTDGAKKKALFWADAQLVTAEGHEIPLTDFASAQNVEAPPVPGQDYYGGPIKVGGLRPSSALPTQPKDAKAPAIIRVPLTGTQAVRFKATLGGDYPFGNEAARRKVYASRAVGTQVRFLTVLEPYERQAVVESATALSADKLLVKLRDGRVQELTLTNLEGDGRNVGVSMTESKNGRVLRTEKTAQ</sequence>
<dbReference type="Proteomes" id="UP000305398">
    <property type="component" value="Chromosome"/>
</dbReference>
<dbReference type="RefSeq" id="WP_139516825.1">
    <property type="nucleotide sequence ID" value="NZ_CP040896.1"/>
</dbReference>
<dbReference type="PANTHER" id="PTHR39210">
    <property type="entry name" value="HEPARIN-SULFATE LYASE"/>
    <property type="match status" value="1"/>
</dbReference>
<protein>
    <recommendedName>
        <fullName evidence="3">Alginate lyase domain-containing protein</fullName>
    </recommendedName>
</protein>
<dbReference type="AlphaFoldDB" id="A0A5B8A2M3"/>
<dbReference type="Gene3D" id="1.50.10.100">
    <property type="entry name" value="Chondroitin AC/alginate lyase"/>
    <property type="match status" value="1"/>
</dbReference>
<evidence type="ECO:0008006" key="3">
    <source>
        <dbReference type="Google" id="ProtNLM"/>
    </source>
</evidence>
<dbReference type="PANTHER" id="PTHR39210:SF1">
    <property type="entry name" value="HEPARIN-SULFATE LYASE"/>
    <property type="match status" value="1"/>
</dbReference>
<dbReference type="EMBL" id="CP040896">
    <property type="protein sequence ID" value="QDA61651.1"/>
    <property type="molecule type" value="Genomic_DNA"/>
</dbReference>
<name>A0A5B8A2M3_9BACT</name>
<organism evidence="1 2">
    <name type="scientific">Hymenobacter jejuensis</name>
    <dbReference type="NCBI Taxonomy" id="2502781"/>
    <lineage>
        <taxon>Bacteria</taxon>
        <taxon>Pseudomonadati</taxon>
        <taxon>Bacteroidota</taxon>
        <taxon>Cytophagia</taxon>
        <taxon>Cytophagales</taxon>
        <taxon>Hymenobacteraceae</taxon>
        <taxon>Hymenobacter</taxon>
    </lineage>
</organism>
<keyword evidence="2" id="KW-1185">Reference proteome</keyword>
<reference evidence="1 2" key="1">
    <citation type="submission" date="2019-06" db="EMBL/GenBank/DDBJ databases">
        <authorList>
            <person name="Srinivasan S."/>
        </authorList>
    </citation>
    <scope>NUCLEOTIDE SEQUENCE [LARGE SCALE GENOMIC DNA]</scope>
    <source>
        <strain evidence="1 2">17J68-5</strain>
    </source>
</reference>
<dbReference type="InterPro" id="IPR008929">
    <property type="entry name" value="Chondroitin_lyas"/>
</dbReference>
<dbReference type="OrthoDB" id="9772435at2"/>
<gene>
    <name evidence="1" type="ORF">FHG12_16785</name>
</gene>
<dbReference type="KEGG" id="hyj:FHG12_16785"/>
<dbReference type="SUPFAM" id="SSF48230">
    <property type="entry name" value="Chondroitin AC/alginate lyase"/>
    <property type="match status" value="1"/>
</dbReference>
<proteinExistence type="predicted"/>